<organism evidence="2 3">
    <name type="scientific">Stylosanthes scabra</name>
    <dbReference type="NCBI Taxonomy" id="79078"/>
    <lineage>
        <taxon>Eukaryota</taxon>
        <taxon>Viridiplantae</taxon>
        <taxon>Streptophyta</taxon>
        <taxon>Embryophyta</taxon>
        <taxon>Tracheophyta</taxon>
        <taxon>Spermatophyta</taxon>
        <taxon>Magnoliopsida</taxon>
        <taxon>eudicotyledons</taxon>
        <taxon>Gunneridae</taxon>
        <taxon>Pentapetalae</taxon>
        <taxon>rosids</taxon>
        <taxon>fabids</taxon>
        <taxon>Fabales</taxon>
        <taxon>Fabaceae</taxon>
        <taxon>Papilionoideae</taxon>
        <taxon>50 kb inversion clade</taxon>
        <taxon>dalbergioids sensu lato</taxon>
        <taxon>Dalbergieae</taxon>
        <taxon>Pterocarpus clade</taxon>
        <taxon>Stylosanthes</taxon>
    </lineage>
</organism>
<reference evidence="2 3" key="1">
    <citation type="journal article" date="2023" name="Plants (Basel)">
        <title>Bridging the Gap: Combining Genomics and Transcriptomics Approaches to Understand Stylosanthes scabra, an Orphan Legume from the Brazilian Caatinga.</title>
        <authorList>
            <person name="Ferreira-Neto J.R.C."/>
            <person name="da Silva M.D."/>
            <person name="Binneck E."/>
            <person name="de Melo N.F."/>
            <person name="da Silva R.H."/>
            <person name="de Melo A.L.T.M."/>
            <person name="Pandolfi V."/>
            <person name="Bustamante F.O."/>
            <person name="Brasileiro-Vidal A.C."/>
            <person name="Benko-Iseppon A.M."/>
        </authorList>
    </citation>
    <scope>NUCLEOTIDE SEQUENCE [LARGE SCALE GENOMIC DNA]</scope>
    <source>
        <tissue evidence="2">Leaves</tissue>
    </source>
</reference>
<keyword evidence="3" id="KW-1185">Reference proteome</keyword>
<feature type="region of interest" description="Disordered" evidence="1">
    <location>
        <begin position="81"/>
        <end position="100"/>
    </location>
</feature>
<accession>A0ABU6T820</accession>
<feature type="region of interest" description="Disordered" evidence="1">
    <location>
        <begin position="1"/>
        <end position="69"/>
    </location>
</feature>
<proteinExistence type="predicted"/>
<evidence type="ECO:0000256" key="1">
    <source>
        <dbReference type="SAM" id="MobiDB-lite"/>
    </source>
</evidence>
<name>A0ABU6T820_9FABA</name>
<dbReference type="Proteomes" id="UP001341840">
    <property type="component" value="Unassembled WGS sequence"/>
</dbReference>
<feature type="compositionally biased region" description="Low complexity" evidence="1">
    <location>
        <begin position="32"/>
        <end position="69"/>
    </location>
</feature>
<dbReference type="EMBL" id="JASCZI010090681">
    <property type="protein sequence ID" value="MED6144847.1"/>
    <property type="molecule type" value="Genomic_DNA"/>
</dbReference>
<gene>
    <name evidence="2" type="ORF">PIB30_019468</name>
</gene>
<evidence type="ECO:0000313" key="2">
    <source>
        <dbReference type="EMBL" id="MED6144847.1"/>
    </source>
</evidence>
<protein>
    <submittedName>
        <fullName evidence="2">Uncharacterized protein</fullName>
    </submittedName>
</protein>
<sequence length="149" mass="15847">MFSKEGKLNSAGTSVSDSPDVGIIPLSQNPESASSTISPTIQTTSPASETQQQSETPSTQPAPAATTIPISGIEIVLPLSQPQQAEAQQPLPQTATKNAHHMITRSKAGNIKPTTHLLLSEKDTNLHFTLPKTATQALKFPHWKQAMDS</sequence>
<evidence type="ECO:0000313" key="3">
    <source>
        <dbReference type="Proteomes" id="UP001341840"/>
    </source>
</evidence>
<comment type="caution">
    <text evidence="2">The sequence shown here is derived from an EMBL/GenBank/DDBJ whole genome shotgun (WGS) entry which is preliminary data.</text>
</comment>
<feature type="compositionally biased region" description="Low complexity" evidence="1">
    <location>
        <begin position="81"/>
        <end position="95"/>
    </location>
</feature>